<dbReference type="AlphaFoldDB" id="A0A369K3U8"/>
<evidence type="ECO:0000313" key="2">
    <source>
        <dbReference type="EMBL" id="RDB29309.1"/>
    </source>
</evidence>
<evidence type="ECO:0000256" key="1">
    <source>
        <dbReference type="SAM" id="Phobius"/>
    </source>
</evidence>
<feature type="transmembrane region" description="Helical" evidence="1">
    <location>
        <begin position="165"/>
        <end position="183"/>
    </location>
</feature>
<name>A0A369K3U8_HYPMA</name>
<feature type="transmembrane region" description="Helical" evidence="1">
    <location>
        <begin position="351"/>
        <end position="370"/>
    </location>
</feature>
<dbReference type="EMBL" id="LUEZ02000010">
    <property type="protein sequence ID" value="RDB29309.1"/>
    <property type="molecule type" value="Genomic_DNA"/>
</dbReference>
<feature type="transmembrane region" description="Helical" evidence="1">
    <location>
        <begin position="110"/>
        <end position="133"/>
    </location>
</feature>
<feature type="transmembrane region" description="Helical" evidence="1">
    <location>
        <begin position="207"/>
        <end position="226"/>
    </location>
</feature>
<feature type="transmembrane region" description="Helical" evidence="1">
    <location>
        <begin position="376"/>
        <end position="397"/>
    </location>
</feature>
<keyword evidence="3" id="KW-1185">Reference proteome</keyword>
<comment type="caution">
    <text evidence="2">The sequence shown here is derived from an EMBL/GenBank/DDBJ whole genome shotgun (WGS) entry which is preliminary data.</text>
</comment>
<feature type="transmembrane region" description="Helical" evidence="1">
    <location>
        <begin position="279"/>
        <end position="300"/>
    </location>
</feature>
<dbReference type="PANTHER" id="PTHR19346:SF4">
    <property type="entry name" value="SUGAR PHOSPHATE TRANSPORTER DOMAIN-CONTAINING PROTEIN"/>
    <property type="match status" value="1"/>
</dbReference>
<accession>A0A369K3U8</accession>
<keyword evidence="1" id="KW-0472">Membrane</keyword>
<feature type="transmembrane region" description="Helical" evidence="1">
    <location>
        <begin position="139"/>
        <end position="158"/>
    </location>
</feature>
<protein>
    <recommendedName>
        <fullName evidence="4">EamA domain-containing protein</fullName>
    </recommendedName>
</protein>
<feature type="transmembrane region" description="Helical" evidence="1">
    <location>
        <begin position="320"/>
        <end position="344"/>
    </location>
</feature>
<evidence type="ECO:0008006" key="4">
    <source>
        <dbReference type="Google" id="ProtNLM"/>
    </source>
</evidence>
<proteinExistence type="predicted"/>
<feature type="transmembrane region" description="Helical" evidence="1">
    <location>
        <begin position="47"/>
        <end position="68"/>
    </location>
</feature>
<sequence length="401" mass="43146">MPMRRVPTPHLGGKLAVALFILALLAFVIESQLTQYVQTTLGYRQPFFLFYLVHSSFSIIFPLHFLYLTSVTNYSASSLLNGLSIAIVNHLSPYERSGSTKFPLGRFAQLVLALSVGITCPSLLWFAAISLASISDVTAIWNTNAIFAYVITVKLFGLKWEPRRLLAVLLATLGVMAVVYGGSTSDNGQPSTEEMSKDVNVISVEPSAPLVGDLLTLIASLGYGLYQVLYKKYAALPTDPEAVSDPLYEQISNDGSTSVYDEFDAADHSHVANPPPFGLHANLMTSIIGLVTFAVLWIPIPILHYLDIEPFVLPANSKTVLAIAGIALSGVVFNAGFMVLLGTWGPIITSVGNLLTIVLVLVSDMVFGAGPEALTMWSLVGCSVIVAAFSVLAYDMFTRGS</sequence>
<dbReference type="InParanoid" id="A0A369K3U8"/>
<dbReference type="PANTHER" id="PTHR19346">
    <property type="entry name" value="SUGAR PHOSPHATE TRANSPORTER DOMAIN-CONTAINING PROTEIN"/>
    <property type="match status" value="1"/>
</dbReference>
<dbReference type="OrthoDB" id="10062838at2759"/>
<keyword evidence="1" id="KW-1133">Transmembrane helix</keyword>
<evidence type="ECO:0000313" key="3">
    <source>
        <dbReference type="Proteomes" id="UP000076154"/>
    </source>
</evidence>
<gene>
    <name evidence="2" type="ORF">Hypma_015545</name>
</gene>
<keyword evidence="1" id="KW-0812">Transmembrane</keyword>
<reference evidence="2" key="1">
    <citation type="submission" date="2018-04" db="EMBL/GenBank/DDBJ databases">
        <title>Whole genome sequencing of Hypsizygus marmoreus.</title>
        <authorList>
            <person name="Choi I.-G."/>
            <person name="Min B."/>
            <person name="Kim J.-G."/>
            <person name="Kim S."/>
            <person name="Oh Y.-L."/>
            <person name="Kong W.-S."/>
            <person name="Park H."/>
            <person name="Jeong J."/>
            <person name="Song E.-S."/>
        </authorList>
    </citation>
    <scope>NUCLEOTIDE SEQUENCE [LARGE SCALE GENOMIC DNA]</scope>
    <source>
        <strain evidence="2">51987-8</strain>
    </source>
</reference>
<dbReference type="Proteomes" id="UP000076154">
    <property type="component" value="Unassembled WGS sequence"/>
</dbReference>
<dbReference type="InterPro" id="IPR026505">
    <property type="entry name" value="Solute_c_fam_35_mem_F3/F4"/>
</dbReference>
<dbReference type="STRING" id="39966.A0A369K3U8"/>
<organism evidence="2 3">
    <name type="scientific">Hypsizygus marmoreus</name>
    <name type="common">White beech mushroom</name>
    <name type="synonym">Agaricus marmoreus</name>
    <dbReference type="NCBI Taxonomy" id="39966"/>
    <lineage>
        <taxon>Eukaryota</taxon>
        <taxon>Fungi</taxon>
        <taxon>Dikarya</taxon>
        <taxon>Basidiomycota</taxon>
        <taxon>Agaricomycotina</taxon>
        <taxon>Agaricomycetes</taxon>
        <taxon>Agaricomycetidae</taxon>
        <taxon>Agaricales</taxon>
        <taxon>Tricholomatineae</taxon>
        <taxon>Lyophyllaceae</taxon>
        <taxon>Hypsizygus</taxon>
    </lineage>
</organism>